<evidence type="ECO:0000256" key="1">
    <source>
        <dbReference type="ARBA" id="ARBA00001938"/>
    </source>
</evidence>
<dbReference type="Pfam" id="PF00198">
    <property type="entry name" value="2-oxoacid_dh"/>
    <property type="match status" value="1"/>
</dbReference>
<dbReference type="PROSITE" id="PS50968">
    <property type="entry name" value="BIOTINYL_LIPOYL"/>
    <property type="match status" value="2"/>
</dbReference>
<dbReference type="EC" id="2.3.1.-" evidence="7"/>
<dbReference type="InterPro" id="IPR036625">
    <property type="entry name" value="E3-bd_dom_sf"/>
</dbReference>
<dbReference type="Gene3D" id="3.30.559.10">
    <property type="entry name" value="Chloramphenicol acetyltransferase-like domain"/>
    <property type="match status" value="1"/>
</dbReference>
<keyword evidence="4 7" id="KW-0808">Transferase</keyword>
<feature type="domain" description="Peripheral subunit-binding (PSBD)" evidence="10">
    <location>
        <begin position="255"/>
        <end position="292"/>
    </location>
</feature>
<name>A0ABY4C753_9BACT</name>
<dbReference type="PROSITE" id="PS51826">
    <property type="entry name" value="PSBD"/>
    <property type="match status" value="1"/>
</dbReference>
<evidence type="ECO:0000256" key="4">
    <source>
        <dbReference type="ARBA" id="ARBA00022679"/>
    </source>
</evidence>
<organism evidence="11 12">
    <name type="scientific">Bdellovibrio reynosensis</name>
    <dbReference type="NCBI Taxonomy" id="2835041"/>
    <lineage>
        <taxon>Bacteria</taxon>
        <taxon>Pseudomonadati</taxon>
        <taxon>Bdellovibrionota</taxon>
        <taxon>Bdellovibrionia</taxon>
        <taxon>Bdellovibrionales</taxon>
        <taxon>Pseudobdellovibrionaceae</taxon>
        <taxon>Bdellovibrio</taxon>
    </lineage>
</organism>
<dbReference type="Gene3D" id="2.40.50.100">
    <property type="match status" value="2"/>
</dbReference>
<dbReference type="SUPFAM" id="SSF51230">
    <property type="entry name" value="Single hybrid motif"/>
    <property type="match status" value="2"/>
</dbReference>
<dbReference type="Pfam" id="PF00364">
    <property type="entry name" value="Biotin_lipoyl"/>
    <property type="match status" value="2"/>
</dbReference>
<dbReference type="InterPro" id="IPR050743">
    <property type="entry name" value="2-oxoacid_DH_E2_comp"/>
</dbReference>
<keyword evidence="5 7" id="KW-0450">Lipoyl</keyword>
<comment type="cofactor">
    <cofactor evidence="1 7">
        <name>(R)-lipoate</name>
        <dbReference type="ChEBI" id="CHEBI:83088"/>
    </cofactor>
</comment>
<evidence type="ECO:0000256" key="8">
    <source>
        <dbReference type="SAM" id="MobiDB-lite"/>
    </source>
</evidence>
<dbReference type="InterPro" id="IPR023213">
    <property type="entry name" value="CAT-like_dom_sf"/>
</dbReference>
<feature type="region of interest" description="Disordered" evidence="8">
    <location>
        <begin position="220"/>
        <end position="240"/>
    </location>
</feature>
<feature type="domain" description="Lipoyl-binding" evidence="9">
    <location>
        <begin position="2"/>
        <end position="77"/>
    </location>
</feature>
<reference evidence="11" key="1">
    <citation type="submission" date="2022-03" db="EMBL/GenBank/DDBJ databases">
        <title>Genome Identification and Characterization of new species Bdellovibrio reynosense LBG001 sp. nov. from a Mexico soil sample.</title>
        <authorList>
            <person name="Camilli A."/>
            <person name="Ajao Y."/>
            <person name="Guo X."/>
        </authorList>
    </citation>
    <scope>NUCLEOTIDE SEQUENCE</scope>
    <source>
        <strain evidence="11">LBG001</strain>
    </source>
</reference>
<evidence type="ECO:0000313" key="12">
    <source>
        <dbReference type="Proteomes" id="UP000830116"/>
    </source>
</evidence>
<evidence type="ECO:0000256" key="7">
    <source>
        <dbReference type="RuleBase" id="RU003423"/>
    </source>
</evidence>
<feature type="domain" description="Lipoyl-binding" evidence="9">
    <location>
        <begin position="118"/>
        <end position="193"/>
    </location>
</feature>
<evidence type="ECO:0000256" key="5">
    <source>
        <dbReference type="ARBA" id="ARBA00022823"/>
    </source>
</evidence>
<evidence type="ECO:0000259" key="9">
    <source>
        <dbReference type="PROSITE" id="PS50968"/>
    </source>
</evidence>
<dbReference type="SUPFAM" id="SSF47005">
    <property type="entry name" value="Peripheral subunit-binding domain of 2-oxo acid dehydrogenase complex"/>
    <property type="match status" value="1"/>
</dbReference>
<evidence type="ECO:0000256" key="3">
    <source>
        <dbReference type="ARBA" id="ARBA00011484"/>
    </source>
</evidence>
<protein>
    <recommendedName>
        <fullName evidence="7">Dihydrolipoamide acetyltransferase component of pyruvate dehydrogenase complex</fullName>
        <ecNumber evidence="7">2.3.1.-</ecNumber>
    </recommendedName>
</protein>
<dbReference type="EMBL" id="CP093442">
    <property type="protein sequence ID" value="UOE99746.1"/>
    <property type="molecule type" value="Genomic_DNA"/>
</dbReference>
<dbReference type="SUPFAM" id="SSF52777">
    <property type="entry name" value="CoA-dependent acyltransferases"/>
    <property type="match status" value="1"/>
</dbReference>
<comment type="similarity">
    <text evidence="2 7">Belongs to the 2-oxoacid dehydrogenase family.</text>
</comment>
<accession>A0ABY4C753</accession>
<dbReference type="Proteomes" id="UP000830116">
    <property type="component" value="Chromosome"/>
</dbReference>
<evidence type="ECO:0000313" key="11">
    <source>
        <dbReference type="EMBL" id="UOE99746.1"/>
    </source>
</evidence>
<dbReference type="Gene3D" id="4.10.320.10">
    <property type="entry name" value="E3-binding domain"/>
    <property type="match status" value="1"/>
</dbReference>
<dbReference type="InterPro" id="IPR004167">
    <property type="entry name" value="PSBD"/>
</dbReference>
<evidence type="ECO:0000259" key="10">
    <source>
        <dbReference type="PROSITE" id="PS51826"/>
    </source>
</evidence>
<dbReference type="RefSeq" id="WP_243534946.1">
    <property type="nucleotide sequence ID" value="NZ_CP093442.1"/>
</dbReference>
<evidence type="ECO:0000256" key="2">
    <source>
        <dbReference type="ARBA" id="ARBA00007317"/>
    </source>
</evidence>
<dbReference type="Pfam" id="PF02817">
    <property type="entry name" value="E3_binding"/>
    <property type="match status" value="1"/>
</dbReference>
<sequence length="556" mass="57050">MATDVKLPELGEGVTEGELVKWLVKPGDSVKADQPIAEVLTDKATVEVPSPVAGVVKDVKFKAGDVVKVGSTMITLEAGAGATASAPAAKAAPAAQASTQSSSAAAAAAPPAPGAGKVQDVKLPELGEGVTEGELVKWLVKPGDSVKADQAIAEVLTDKATVEVPTPVAGVVKDVKFKTGDVVKVGSTMITLEGAGGATAAAAQPPAGAQREIPASAHANFAASSAPAQASTSTSSAPAGASAGIFPPVADSKVLATPATRRLAREMGVDINTLGGSGLAGRVTREDVMSAKGGAPAASQAGASAKAGGMTIPKPSYQGPAGAAEERVPLIGIRKKIAENMQRSKHVIPHFTIMDEAKVDAMVALREGLKEHAEKQGTKITYLPIVIKALIATIREFPMFNASIDDAAGEVVYKKYFNIGFAADTPNGLVVPVIKNADQKSILEISKEILDLSKRARDGKLKPDEMKGATITVTNIGSIGGTYATPVINHPEVAILGMYKIDEKPVIKNGQLAAIKVMNYTMTADHRLIDGAVAARFLAAFIARIENPGKLLVELV</sequence>
<dbReference type="InterPro" id="IPR011053">
    <property type="entry name" value="Single_hybrid_motif"/>
</dbReference>
<dbReference type="InterPro" id="IPR001078">
    <property type="entry name" value="2-oxoacid_DH_actylTfrase"/>
</dbReference>
<gene>
    <name evidence="11" type="ORF">MNR06_08560</name>
</gene>
<keyword evidence="12" id="KW-1185">Reference proteome</keyword>
<dbReference type="InterPro" id="IPR000089">
    <property type="entry name" value="Biotin_lipoyl"/>
</dbReference>
<dbReference type="CDD" id="cd06849">
    <property type="entry name" value="lipoyl_domain"/>
    <property type="match status" value="2"/>
</dbReference>
<dbReference type="PANTHER" id="PTHR43178:SF5">
    <property type="entry name" value="LIPOAMIDE ACYLTRANSFERASE COMPONENT OF BRANCHED-CHAIN ALPHA-KETO ACID DEHYDROGENASE COMPLEX, MITOCHONDRIAL"/>
    <property type="match status" value="1"/>
</dbReference>
<evidence type="ECO:0000256" key="6">
    <source>
        <dbReference type="ARBA" id="ARBA00023315"/>
    </source>
</evidence>
<dbReference type="PANTHER" id="PTHR43178">
    <property type="entry name" value="DIHYDROLIPOAMIDE ACETYLTRANSFERASE COMPONENT OF PYRUVATE DEHYDROGENASE COMPLEX"/>
    <property type="match status" value="1"/>
</dbReference>
<proteinExistence type="inferred from homology"/>
<keyword evidence="6 7" id="KW-0012">Acyltransferase</keyword>
<comment type="subunit">
    <text evidence="3">Forms a 24-polypeptide structural core with octahedral symmetry.</text>
</comment>